<gene>
    <name evidence="1" type="ORF">Pcinc_016630</name>
</gene>
<proteinExistence type="predicted"/>
<comment type="caution">
    <text evidence="1">The sequence shown here is derived from an EMBL/GenBank/DDBJ whole genome shotgun (WGS) entry which is preliminary data.</text>
</comment>
<protein>
    <submittedName>
        <fullName evidence="1">Uncharacterized protein</fullName>
    </submittedName>
</protein>
<name>A0AAE1FR24_PETCI</name>
<reference evidence="1" key="1">
    <citation type="submission" date="2023-10" db="EMBL/GenBank/DDBJ databases">
        <title>Genome assemblies of two species of porcelain crab, Petrolisthes cinctipes and Petrolisthes manimaculis (Anomura: Porcellanidae).</title>
        <authorList>
            <person name="Angst P."/>
        </authorList>
    </citation>
    <scope>NUCLEOTIDE SEQUENCE</scope>
    <source>
        <strain evidence="1">PB745_01</strain>
        <tissue evidence="1">Gill</tissue>
    </source>
</reference>
<sequence length="96" mass="11146">MEGVWTHGFRITSLEVPKHAERHSNQILNCTVEEGEKELDYIKWFHNDVEFIRSYFGNDKGIIFKEISDIKFNIGSLVGDGHTLALDVPRWKREVG</sequence>
<dbReference type="AlphaFoldDB" id="A0AAE1FR24"/>
<evidence type="ECO:0000313" key="1">
    <source>
        <dbReference type="EMBL" id="KAK3878820.1"/>
    </source>
</evidence>
<dbReference type="Proteomes" id="UP001286313">
    <property type="component" value="Unassembled WGS sequence"/>
</dbReference>
<organism evidence="1 2">
    <name type="scientific">Petrolisthes cinctipes</name>
    <name type="common">Flat porcelain crab</name>
    <dbReference type="NCBI Taxonomy" id="88211"/>
    <lineage>
        <taxon>Eukaryota</taxon>
        <taxon>Metazoa</taxon>
        <taxon>Ecdysozoa</taxon>
        <taxon>Arthropoda</taxon>
        <taxon>Crustacea</taxon>
        <taxon>Multicrustacea</taxon>
        <taxon>Malacostraca</taxon>
        <taxon>Eumalacostraca</taxon>
        <taxon>Eucarida</taxon>
        <taxon>Decapoda</taxon>
        <taxon>Pleocyemata</taxon>
        <taxon>Anomura</taxon>
        <taxon>Galatheoidea</taxon>
        <taxon>Porcellanidae</taxon>
        <taxon>Petrolisthes</taxon>
    </lineage>
</organism>
<keyword evidence="2" id="KW-1185">Reference proteome</keyword>
<accession>A0AAE1FR24</accession>
<evidence type="ECO:0000313" key="2">
    <source>
        <dbReference type="Proteomes" id="UP001286313"/>
    </source>
</evidence>
<dbReference type="EMBL" id="JAWQEG010001523">
    <property type="protein sequence ID" value="KAK3878820.1"/>
    <property type="molecule type" value="Genomic_DNA"/>
</dbReference>